<evidence type="ECO:0000256" key="6">
    <source>
        <dbReference type="ARBA" id="ARBA00023049"/>
    </source>
</evidence>
<dbReference type="EC" id="3.4.24.70" evidence="8"/>
<name>A0AAN1WG70_9GAMM</name>
<dbReference type="InterPro" id="IPR024079">
    <property type="entry name" value="MetalloPept_cat_dom_sf"/>
</dbReference>
<evidence type="ECO:0000256" key="7">
    <source>
        <dbReference type="ARBA" id="ARBA00024603"/>
    </source>
</evidence>
<keyword evidence="5 9" id="KW-0862">Zinc</keyword>
<dbReference type="CDD" id="cd06456">
    <property type="entry name" value="M3A_DCP"/>
    <property type="match status" value="1"/>
</dbReference>
<keyword evidence="13" id="KW-1185">Reference proteome</keyword>
<dbReference type="GO" id="GO:0006518">
    <property type="term" value="P:peptide metabolic process"/>
    <property type="evidence" value="ECO:0007669"/>
    <property type="project" value="TreeGrafter"/>
</dbReference>
<comment type="similarity">
    <text evidence="1 9">Belongs to the peptidase M3 family.</text>
</comment>
<dbReference type="NCBIfam" id="NF008159">
    <property type="entry name" value="PRK10911.1"/>
    <property type="match status" value="1"/>
</dbReference>
<keyword evidence="6 9" id="KW-0482">Metalloprotease</keyword>
<protein>
    <recommendedName>
        <fullName evidence="8">oligopeptidase A</fullName>
        <ecNumber evidence="8">3.4.24.70</ecNumber>
    </recommendedName>
</protein>
<dbReference type="SUPFAM" id="SSF55486">
    <property type="entry name" value="Metalloproteases ('zincins'), catalytic domain"/>
    <property type="match status" value="1"/>
</dbReference>
<evidence type="ECO:0000256" key="4">
    <source>
        <dbReference type="ARBA" id="ARBA00022801"/>
    </source>
</evidence>
<evidence type="ECO:0000259" key="10">
    <source>
        <dbReference type="Pfam" id="PF01432"/>
    </source>
</evidence>
<dbReference type="KEGG" id="marq:MARGE09_P1202"/>
<accession>A0AAN1WG70</accession>
<keyword evidence="3 9" id="KW-0479">Metal-binding</keyword>
<keyword evidence="4 9" id="KW-0378">Hydrolase</keyword>
<evidence type="ECO:0000256" key="8">
    <source>
        <dbReference type="ARBA" id="ARBA00026100"/>
    </source>
</evidence>
<dbReference type="Pfam" id="PF19310">
    <property type="entry name" value="TOP_N"/>
    <property type="match status" value="1"/>
</dbReference>
<gene>
    <name evidence="12" type="ORF">MARGE09_P1202</name>
</gene>
<dbReference type="PANTHER" id="PTHR11804">
    <property type="entry name" value="PROTEASE M3 THIMET OLIGOPEPTIDASE-RELATED"/>
    <property type="match status" value="1"/>
</dbReference>
<evidence type="ECO:0000313" key="12">
    <source>
        <dbReference type="EMBL" id="BCD97002.1"/>
    </source>
</evidence>
<evidence type="ECO:0000256" key="1">
    <source>
        <dbReference type="ARBA" id="ARBA00006040"/>
    </source>
</evidence>
<dbReference type="AlphaFoldDB" id="A0AAN1WG70"/>
<dbReference type="GO" id="GO:0004222">
    <property type="term" value="F:metalloendopeptidase activity"/>
    <property type="evidence" value="ECO:0007669"/>
    <property type="project" value="UniProtKB-EC"/>
</dbReference>
<evidence type="ECO:0000256" key="2">
    <source>
        <dbReference type="ARBA" id="ARBA00022670"/>
    </source>
</evidence>
<sequence>MSANPLLESHELPPFSAVKAEHVVPAVKTLTEDNLKILADRLSNLGEPTWANLVAPLEADGDKLSQAWAPVGHLNLVCNTAELREAHEQALALLSPYYTALGQNRTLCEAYQTLKDSPQFSTLSLAQQTAIEHALRDFKLSGIDLPEDKQQRYGDIQAELSQLTSKFSNNVLDATQGWHYHTENADNLSGLPESIQAAAKAAAEQKEKSGYVLTLDGPVYMAVMTYADNRELRHTMYEAYNTRASDQGPNAGKWDNATLMENILTLRQELAQLLGFKHYAELSLATKMAQSPEQVVTFLEDMASKAKPAAQHDLDELKAWVQKEFNVSELQHWDITYYSEKLRQAKYSVSSEEIRQYFTLPKVLSGLFSVANKLYGIDVNEVHDKDLWHNDARYFEIAKDGKKIAAFYLDLFAREGKRGGAWMDDCRIRRQTENGLQLPVAFLVCNFNGPVGDKPALLTHNDVTTLFHEFGHGLHHMMTRMDVAAVSGINGVEWDAVELPSQFLENWCWQPSVLKTLSSHVDTGEELPDALIEKMIAAKNFQSGLFLVRQVEFALFDMQIHSLYGTDSFAGIQGTLNEVRKKVAVIPAPAFNRFPNAFSHIFAGGYSAGYYSYLWAEVLSADAFAAFEETSIFDPATGQRFLDEILSQGGSQSAAVLFKNFRGREPSVDALLRHSGIAA</sequence>
<dbReference type="PANTHER" id="PTHR11804:SF84">
    <property type="entry name" value="SACCHAROLYSIN"/>
    <property type="match status" value="1"/>
</dbReference>
<evidence type="ECO:0000256" key="5">
    <source>
        <dbReference type="ARBA" id="ARBA00022833"/>
    </source>
</evidence>
<organism evidence="12 13">
    <name type="scientific">Marinagarivorans cellulosilyticus</name>
    <dbReference type="NCBI Taxonomy" id="2721545"/>
    <lineage>
        <taxon>Bacteria</taxon>
        <taxon>Pseudomonadati</taxon>
        <taxon>Pseudomonadota</taxon>
        <taxon>Gammaproteobacteria</taxon>
        <taxon>Cellvibrionales</taxon>
        <taxon>Cellvibrionaceae</taxon>
        <taxon>Marinagarivorans</taxon>
    </lineage>
</organism>
<evidence type="ECO:0000259" key="11">
    <source>
        <dbReference type="Pfam" id="PF19310"/>
    </source>
</evidence>
<feature type="domain" description="Oligopeptidase A N-terminal" evidence="11">
    <location>
        <begin position="40"/>
        <end position="149"/>
    </location>
</feature>
<dbReference type="RefSeq" id="WP_236986480.1">
    <property type="nucleotide sequence ID" value="NZ_AP023086.1"/>
</dbReference>
<comment type="cofactor">
    <cofactor evidence="9">
        <name>Zn(2+)</name>
        <dbReference type="ChEBI" id="CHEBI:29105"/>
    </cofactor>
    <text evidence="9">Binds 1 zinc ion.</text>
</comment>
<proteinExistence type="inferred from homology"/>
<dbReference type="GO" id="GO:0046872">
    <property type="term" value="F:metal ion binding"/>
    <property type="evidence" value="ECO:0007669"/>
    <property type="project" value="UniProtKB-UniRule"/>
</dbReference>
<dbReference type="FunFam" id="3.40.390.10:FF:000009">
    <property type="entry name" value="Oligopeptidase A"/>
    <property type="match status" value="1"/>
</dbReference>
<dbReference type="Gene3D" id="1.10.1370.10">
    <property type="entry name" value="Neurolysin, domain 3"/>
    <property type="match status" value="1"/>
</dbReference>
<evidence type="ECO:0000256" key="3">
    <source>
        <dbReference type="ARBA" id="ARBA00022723"/>
    </source>
</evidence>
<evidence type="ECO:0000256" key="9">
    <source>
        <dbReference type="RuleBase" id="RU003435"/>
    </source>
</evidence>
<reference evidence="12 13" key="1">
    <citation type="journal article" date="2022" name="IScience">
        <title>An ultrasensitive nanofiber-based assay for enzymatic hydrolysis and deep-sea microbial degradation of cellulose.</title>
        <authorList>
            <person name="Tsudome M."/>
            <person name="Tachioka M."/>
            <person name="Miyazaki M."/>
            <person name="Uchimura K."/>
            <person name="Tsuda M."/>
            <person name="Takaki Y."/>
            <person name="Deguchi S."/>
        </authorList>
    </citation>
    <scope>NUCLEOTIDE SEQUENCE [LARGE SCALE GENOMIC DNA]</scope>
    <source>
        <strain evidence="12 13">GE09</strain>
    </source>
</reference>
<dbReference type="Pfam" id="PF01432">
    <property type="entry name" value="Peptidase_M3"/>
    <property type="match status" value="1"/>
</dbReference>
<dbReference type="InterPro" id="IPR045090">
    <property type="entry name" value="Pept_M3A_M3B"/>
</dbReference>
<dbReference type="GO" id="GO:0005829">
    <property type="term" value="C:cytosol"/>
    <property type="evidence" value="ECO:0007669"/>
    <property type="project" value="UniProtKB-ARBA"/>
</dbReference>
<dbReference type="InterPro" id="IPR001567">
    <property type="entry name" value="Pept_M3A_M3B_dom"/>
</dbReference>
<dbReference type="GO" id="GO:0006508">
    <property type="term" value="P:proteolysis"/>
    <property type="evidence" value="ECO:0007669"/>
    <property type="project" value="UniProtKB-KW"/>
</dbReference>
<dbReference type="InterPro" id="IPR045666">
    <property type="entry name" value="OpdA_N"/>
</dbReference>
<dbReference type="Gene3D" id="3.40.390.10">
    <property type="entry name" value="Collagenase (Catalytic Domain)"/>
    <property type="match status" value="1"/>
</dbReference>
<evidence type="ECO:0000313" key="13">
    <source>
        <dbReference type="Proteomes" id="UP001320119"/>
    </source>
</evidence>
<dbReference type="Proteomes" id="UP001320119">
    <property type="component" value="Chromosome"/>
</dbReference>
<keyword evidence="2 9" id="KW-0645">Protease</keyword>
<dbReference type="InterPro" id="IPR034005">
    <property type="entry name" value="M3A_DCP"/>
</dbReference>
<comment type="catalytic activity">
    <reaction evidence="7">
        <text>Hydrolysis of oligopeptides, with broad specificity. Gly or Ala commonly occur as P1 or P1' residues, but more distant residues are also important, as is shown by the fact that Z-Gly-Pro-Gly-|-Gly-Pro-Ala is cleaved, but not Z-(Gly)(5).</text>
        <dbReference type="EC" id="3.4.24.70"/>
    </reaction>
</comment>
<dbReference type="EMBL" id="AP023086">
    <property type="protein sequence ID" value="BCD97002.1"/>
    <property type="molecule type" value="Genomic_DNA"/>
</dbReference>
<feature type="domain" description="Peptidase M3A/M3B catalytic" evidence="10">
    <location>
        <begin position="223"/>
        <end position="676"/>
    </location>
</feature>
<dbReference type="InterPro" id="IPR024077">
    <property type="entry name" value="Neurolysin/TOP_dom2"/>
</dbReference>